<dbReference type="Gene3D" id="1.10.10.10">
    <property type="entry name" value="Winged helix-like DNA-binding domain superfamily/Winged helix DNA-binding domain"/>
    <property type="match status" value="1"/>
</dbReference>
<dbReference type="InterPro" id="IPR012677">
    <property type="entry name" value="Nucleotide-bd_a/b_plait_sf"/>
</dbReference>
<dbReference type="GO" id="GO:0005829">
    <property type="term" value="C:cytosol"/>
    <property type="evidence" value="ECO:0007669"/>
    <property type="project" value="TreeGrafter"/>
</dbReference>
<evidence type="ECO:0000256" key="3">
    <source>
        <dbReference type="PROSITE-ProRule" id="PRU00332"/>
    </source>
</evidence>
<dbReference type="eggNOG" id="KOG2591">
    <property type="taxonomic scope" value="Eukaryota"/>
</dbReference>
<dbReference type="InterPro" id="IPR036390">
    <property type="entry name" value="WH_DNA-bd_sf"/>
</dbReference>
<proteinExistence type="predicted"/>
<feature type="compositionally biased region" description="Polar residues" evidence="4">
    <location>
        <begin position="521"/>
        <end position="533"/>
    </location>
</feature>
<evidence type="ECO:0000313" key="7">
    <source>
        <dbReference type="Proteomes" id="UP000015104"/>
    </source>
</evidence>
<feature type="compositionally biased region" description="Low complexity" evidence="4">
    <location>
        <begin position="306"/>
        <end position="322"/>
    </location>
</feature>
<feature type="domain" description="HTH La-type RNA-binding" evidence="5">
    <location>
        <begin position="19"/>
        <end position="108"/>
    </location>
</feature>
<dbReference type="CDD" id="cd12430">
    <property type="entry name" value="RRM_LARP4_5_like"/>
    <property type="match status" value="1"/>
</dbReference>
<evidence type="ECO:0000313" key="6">
    <source>
        <dbReference type="EnsemblMetazoa" id="tetur08g06070.1"/>
    </source>
</evidence>
<dbReference type="EMBL" id="CAEY01001957">
    <property type="status" value="NOT_ANNOTATED_CDS"/>
    <property type="molecule type" value="Genomic_DNA"/>
</dbReference>
<dbReference type="Proteomes" id="UP000015104">
    <property type="component" value="Unassembled WGS sequence"/>
</dbReference>
<keyword evidence="7" id="KW-1185">Reference proteome</keyword>
<evidence type="ECO:0000256" key="1">
    <source>
        <dbReference type="ARBA" id="ARBA00022553"/>
    </source>
</evidence>
<keyword evidence="2 3" id="KW-0694">RNA-binding</keyword>
<feature type="compositionally biased region" description="Polar residues" evidence="4">
    <location>
        <begin position="832"/>
        <end position="848"/>
    </location>
</feature>
<feature type="region of interest" description="Disordered" evidence="4">
    <location>
        <begin position="299"/>
        <end position="392"/>
    </location>
</feature>
<dbReference type="HOGENOM" id="CLU_323479_0_0_1"/>
<reference evidence="6" key="2">
    <citation type="submission" date="2015-06" db="UniProtKB">
        <authorList>
            <consortium name="EnsemblMetazoa"/>
        </authorList>
    </citation>
    <scope>IDENTIFICATION</scope>
</reference>
<name>T1KC19_TETUR</name>
<keyword evidence="1" id="KW-0597">Phosphoprotein</keyword>
<protein>
    <recommendedName>
        <fullName evidence="5">HTH La-type RNA-binding domain-containing protein</fullName>
    </recommendedName>
</protein>
<dbReference type="GO" id="GO:0010494">
    <property type="term" value="C:cytoplasmic stress granule"/>
    <property type="evidence" value="ECO:0007669"/>
    <property type="project" value="TreeGrafter"/>
</dbReference>
<evidence type="ECO:0000256" key="2">
    <source>
        <dbReference type="ARBA" id="ARBA00022884"/>
    </source>
</evidence>
<feature type="compositionally biased region" description="Basic and acidic residues" evidence="4">
    <location>
        <begin position="804"/>
        <end position="818"/>
    </location>
</feature>
<dbReference type="PANTHER" id="PTHR22792:SF131">
    <property type="entry name" value="LA-RELATED PROTEIN LARP4B"/>
    <property type="match status" value="1"/>
</dbReference>
<feature type="compositionally biased region" description="Gly residues" evidence="4">
    <location>
        <begin position="439"/>
        <end position="448"/>
    </location>
</feature>
<feature type="compositionally biased region" description="Polar residues" evidence="4">
    <location>
        <begin position="542"/>
        <end position="558"/>
    </location>
</feature>
<reference evidence="7" key="1">
    <citation type="submission" date="2011-08" db="EMBL/GenBank/DDBJ databases">
        <authorList>
            <person name="Rombauts S."/>
        </authorList>
    </citation>
    <scope>NUCLEOTIDE SEQUENCE</scope>
    <source>
        <strain evidence="7">London</strain>
    </source>
</reference>
<dbReference type="InterPro" id="IPR036388">
    <property type="entry name" value="WH-like_DNA-bd_sf"/>
</dbReference>
<dbReference type="Pfam" id="PF26088">
    <property type="entry name" value="RRM_LARP4"/>
    <property type="match status" value="1"/>
</dbReference>
<dbReference type="SUPFAM" id="SSF54928">
    <property type="entry name" value="RNA-binding domain, RBD"/>
    <property type="match status" value="1"/>
</dbReference>
<dbReference type="KEGG" id="tut:107362508"/>
<sequence length="894" mass="97869">MSAKVGPPNGDETSPLEESIPLDRLKVLLQNQLEYYFSWQNLSRDSYLKSQMDSDQYVPISTVANFDQIKRLTRNIDLIVDVLKESQCVQVDEEGQKVRPVSKRCVLILREIPESTPLKDVQNLFSGKECPKFVSCEFAHNNSWYVSFESDEDAQRAYRYLREEVKTFQGKPIMARIKAKPVISNYLTYKNGAEPGVGFDLPSSIESPVNSGHFNATIPATAGHPAYPAISPVYQPLYPPPPMLHTWPPATTCYDLSTVFTLNGLSPHAAFKPVHNSSTRQPYVFRNSRKNNYASMRYANPANSGVATPSSTNVTTSNTAVVGDDDPQNQSAKSSEENADPNSTHQASSEIKSGTKSNQAGDKRSKFTGKNDSRSSNSSLNHDENHWNSGSYGSGYFYANRSRRNYSSRSDNREKQTSFESSRSDYGYHYDSNYVPHGSNGGGSGGSGMSTRGNKSGRRRRNDGENSEPVSSSYANGKHSNSKNYNYSKLNRSSKLKDDDKANKDFDLGATAFPPLPGLDNSFSSKPKNSINPGDTDVPDQASLSPNQNNGSNLDSVIKSSGSLNYNGSLADVVRGTVKTNKSQPWRQPEVAKANSGDIKNTDTGKDQANMNQSETWTNSGDKNESENTATTDETLISATIQDTVSTSAEQFKDSPKNLKGSSSTAKTKDLFSKKDDSENNVVSSTAAAKCPVTANQKNSINSSSRSPNVPNLDHNSCDYDNTSHYKVPKSPPKSTPRQSNTNNDSNNINDNNGISSTSCSSSNSNSTSISTSINTSNNSSINSVSDSPKSEEKDGQSSIKVSPKTDRALKDHKDNRSNKILPVKSEKPCNEVNSTTPVKLNNKNGKSPTEKNDEQERETNNDEPYRSGRKLTYSEVARLSKAKQTAGVEDKRS</sequence>
<feature type="compositionally biased region" description="Polar residues" evidence="4">
    <location>
        <begin position="607"/>
        <end position="650"/>
    </location>
</feature>
<feature type="region of interest" description="Disordered" evidence="4">
    <location>
        <begin position="577"/>
        <end position="894"/>
    </location>
</feature>
<dbReference type="Gene3D" id="3.30.70.330">
    <property type="match status" value="1"/>
</dbReference>
<dbReference type="EnsemblMetazoa" id="tetur08g06070.1">
    <property type="protein sequence ID" value="tetur08g06070.1"/>
    <property type="gene ID" value="tetur08g06070"/>
</dbReference>
<gene>
    <name evidence="6" type="primary">107362508</name>
</gene>
<accession>T1KC19</accession>
<dbReference type="SMART" id="SM00715">
    <property type="entry name" value="LA"/>
    <property type="match status" value="1"/>
</dbReference>
<dbReference type="AlphaFoldDB" id="T1KC19"/>
<dbReference type="OrthoDB" id="10046764at2759"/>
<dbReference type="InterPro" id="IPR035979">
    <property type="entry name" value="RBD_domain_sf"/>
</dbReference>
<organism evidence="6 7">
    <name type="scientific">Tetranychus urticae</name>
    <name type="common">Two-spotted spider mite</name>
    <dbReference type="NCBI Taxonomy" id="32264"/>
    <lineage>
        <taxon>Eukaryota</taxon>
        <taxon>Metazoa</taxon>
        <taxon>Ecdysozoa</taxon>
        <taxon>Arthropoda</taxon>
        <taxon>Chelicerata</taxon>
        <taxon>Arachnida</taxon>
        <taxon>Acari</taxon>
        <taxon>Acariformes</taxon>
        <taxon>Trombidiformes</taxon>
        <taxon>Prostigmata</taxon>
        <taxon>Eleutherengona</taxon>
        <taxon>Raphignathae</taxon>
        <taxon>Tetranychoidea</taxon>
        <taxon>Tetranychidae</taxon>
        <taxon>Tetranychus</taxon>
    </lineage>
</organism>
<feature type="compositionally biased region" description="Polar residues" evidence="4">
    <location>
        <begin position="694"/>
        <end position="710"/>
    </location>
</feature>
<feature type="compositionally biased region" description="Low complexity" evidence="4">
    <location>
        <begin position="740"/>
        <end position="788"/>
    </location>
</feature>
<dbReference type="InterPro" id="IPR058699">
    <property type="entry name" value="RRM_LARP4/4B"/>
</dbReference>
<dbReference type="InterPro" id="IPR045180">
    <property type="entry name" value="La_dom_prot"/>
</dbReference>
<feature type="compositionally biased region" description="Basic and acidic residues" evidence="4">
    <location>
        <begin position="495"/>
        <end position="507"/>
    </location>
</feature>
<feature type="region of interest" description="Disordered" evidence="4">
    <location>
        <begin position="405"/>
        <end position="558"/>
    </location>
</feature>
<dbReference type="PANTHER" id="PTHR22792">
    <property type="entry name" value="LUPUS LA PROTEIN-RELATED"/>
    <property type="match status" value="1"/>
</dbReference>
<dbReference type="PROSITE" id="PS50961">
    <property type="entry name" value="HTH_LA"/>
    <property type="match status" value="1"/>
</dbReference>
<feature type="compositionally biased region" description="Basic and acidic residues" evidence="4">
    <location>
        <begin position="667"/>
        <end position="678"/>
    </location>
</feature>
<dbReference type="STRING" id="32264.T1KC19"/>
<dbReference type="InterPro" id="IPR006630">
    <property type="entry name" value="La_HTH"/>
</dbReference>
<feature type="compositionally biased region" description="Basic and acidic residues" evidence="4">
    <location>
        <begin position="410"/>
        <end position="428"/>
    </location>
</feature>
<feature type="compositionally biased region" description="Basic and acidic residues" evidence="4">
    <location>
        <begin position="361"/>
        <end position="373"/>
    </location>
</feature>
<evidence type="ECO:0000256" key="4">
    <source>
        <dbReference type="SAM" id="MobiDB-lite"/>
    </source>
</evidence>
<dbReference type="GO" id="GO:0045727">
    <property type="term" value="P:positive regulation of translation"/>
    <property type="evidence" value="ECO:0007669"/>
    <property type="project" value="TreeGrafter"/>
</dbReference>
<feature type="compositionally biased region" description="Basic and acidic residues" evidence="4">
    <location>
        <begin position="849"/>
        <end position="867"/>
    </location>
</feature>
<dbReference type="Pfam" id="PF05383">
    <property type="entry name" value="La"/>
    <property type="match status" value="1"/>
</dbReference>
<dbReference type="SUPFAM" id="SSF46785">
    <property type="entry name" value="Winged helix' DNA-binding domain"/>
    <property type="match status" value="1"/>
</dbReference>
<dbReference type="GO" id="GO:0003730">
    <property type="term" value="F:mRNA 3'-UTR binding"/>
    <property type="evidence" value="ECO:0007669"/>
    <property type="project" value="TreeGrafter"/>
</dbReference>
<feature type="compositionally biased region" description="Low complexity" evidence="4">
    <location>
        <begin position="476"/>
        <end position="493"/>
    </location>
</feature>
<feature type="compositionally biased region" description="Polar residues" evidence="4">
    <location>
        <begin position="340"/>
        <end position="360"/>
    </location>
</feature>
<evidence type="ECO:0000259" key="5">
    <source>
        <dbReference type="PROSITE" id="PS50961"/>
    </source>
</evidence>